<proteinExistence type="predicted"/>
<sequence length="253" mass="27778">MSDATPARPVVRAIGPGDLNEALSKGWSDFRRAPLWGLFFGGFYVVAGLIMAVVVWLTGQVYWLAILVFGFPLIGSFAAVGLYEVSHRLSLGQPLDRGILSVIWAQKDRQLPWLCAIIIFIFLFWSFIGHMIFALFLGLTTMVNISTSYEVFLTTNGLAMLGFGSLVGAALAGVIFAITVVGLPLLVDREIDFVTAMLLSIEAARRSPFTMARWAVTIVIMVMIAMVPAFLGLLVVLPILGHATWHLYKRTLQ</sequence>
<keyword evidence="1" id="KW-1133">Transmembrane helix</keyword>
<feature type="transmembrane region" description="Helical" evidence="1">
    <location>
        <begin position="214"/>
        <end position="240"/>
    </location>
</feature>
<dbReference type="Pfam" id="PF09955">
    <property type="entry name" value="DUF2189"/>
    <property type="match status" value="1"/>
</dbReference>
<gene>
    <name evidence="2" type="ORF">ACMU_17315</name>
</gene>
<dbReference type="RefSeq" id="WP_035261204.1">
    <property type="nucleotide sequence ID" value="NZ_JFKE01000007.1"/>
</dbReference>
<reference evidence="2 3" key="1">
    <citation type="submission" date="2014-03" db="EMBL/GenBank/DDBJ databases">
        <title>Draft Genome Sequence of Actibacterium mucosum KCTC 23349, a Marine Alphaproteobacterium with Complex Ionic Requirements Isolated from Mediterranean Seawater at Malvarrosa Beach, Valencia, Spain.</title>
        <authorList>
            <person name="Arahal D.R."/>
            <person name="Shao Z."/>
            <person name="Lai Q."/>
            <person name="Pujalte M.J."/>
        </authorList>
    </citation>
    <scope>NUCLEOTIDE SEQUENCE [LARGE SCALE GENOMIC DNA]</scope>
    <source>
        <strain evidence="2 3">KCTC 23349</strain>
    </source>
</reference>
<keyword evidence="3" id="KW-1185">Reference proteome</keyword>
<keyword evidence="1" id="KW-0472">Membrane</keyword>
<evidence type="ECO:0000313" key="3">
    <source>
        <dbReference type="Proteomes" id="UP000026249"/>
    </source>
</evidence>
<accession>A0A037ZFU3</accession>
<dbReference type="InterPro" id="IPR018692">
    <property type="entry name" value="DUF2189"/>
</dbReference>
<organism evidence="2 3">
    <name type="scientific">Actibacterium mucosum KCTC 23349</name>
    <dbReference type="NCBI Taxonomy" id="1454373"/>
    <lineage>
        <taxon>Bacteria</taxon>
        <taxon>Pseudomonadati</taxon>
        <taxon>Pseudomonadota</taxon>
        <taxon>Alphaproteobacteria</taxon>
        <taxon>Rhodobacterales</taxon>
        <taxon>Roseobacteraceae</taxon>
        <taxon>Actibacterium</taxon>
    </lineage>
</organism>
<feature type="transmembrane region" description="Helical" evidence="1">
    <location>
        <begin position="113"/>
        <end position="139"/>
    </location>
</feature>
<dbReference type="STRING" id="1454373.ACMU_17315"/>
<dbReference type="EMBL" id="JFKE01000007">
    <property type="protein sequence ID" value="KAJ54468.1"/>
    <property type="molecule type" value="Genomic_DNA"/>
</dbReference>
<feature type="transmembrane region" description="Helical" evidence="1">
    <location>
        <begin position="62"/>
        <end position="83"/>
    </location>
</feature>
<name>A0A037ZFU3_9RHOB</name>
<keyword evidence="1" id="KW-0812">Transmembrane</keyword>
<dbReference type="Proteomes" id="UP000026249">
    <property type="component" value="Unassembled WGS sequence"/>
</dbReference>
<dbReference type="AlphaFoldDB" id="A0A037ZFU3"/>
<dbReference type="OrthoDB" id="9809543at2"/>
<evidence type="ECO:0000256" key="1">
    <source>
        <dbReference type="SAM" id="Phobius"/>
    </source>
</evidence>
<feature type="transmembrane region" description="Helical" evidence="1">
    <location>
        <begin position="159"/>
        <end position="187"/>
    </location>
</feature>
<protein>
    <submittedName>
        <fullName evidence="2">Membrane protein</fullName>
    </submittedName>
</protein>
<feature type="transmembrane region" description="Helical" evidence="1">
    <location>
        <begin position="35"/>
        <end position="56"/>
    </location>
</feature>
<evidence type="ECO:0000313" key="2">
    <source>
        <dbReference type="EMBL" id="KAJ54468.1"/>
    </source>
</evidence>
<comment type="caution">
    <text evidence="2">The sequence shown here is derived from an EMBL/GenBank/DDBJ whole genome shotgun (WGS) entry which is preliminary data.</text>
</comment>